<reference evidence="2 3" key="1">
    <citation type="submission" date="2015-11" db="EMBL/GenBank/DDBJ databases">
        <title>Genomic analysis of 38 Legionella species identifies large and diverse effector repertoires.</title>
        <authorList>
            <person name="Burstein D."/>
            <person name="Amaro F."/>
            <person name="Zusman T."/>
            <person name="Lifshitz Z."/>
            <person name="Cohen O."/>
            <person name="Gilbert J.A."/>
            <person name="Pupko T."/>
            <person name="Shuman H.A."/>
            <person name="Segal G."/>
        </authorList>
    </citation>
    <scope>NUCLEOTIDE SEQUENCE [LARGE SCALE GENOMIC DNA]</scope>
    <source>
        <strain evidence="2 3">ATCC 51914</strain>
    </source>
</reference>
<feature type="compositionally biased region" description="Polar residues" evidence="1">
    <location>
        <begin position="582"/>
        <end position="614"/>
    </location>
</feature>
<feature type="compositionally biased region" description="Basic and acidic residues" evidence="1">
    <location>
        <begin position="661"/>
        <end position="672"/>
    </location>
</feature>
<organism evidence="2 3">
    <name type="scientific">Legionella waltersii</name>
    <dbReference type="NCBI Taxonomy" id="66969"/>
    <lineage>
        <taxon>Bacteria</taxon>
        <taxon>Pseudomonadati</taxon>
        <taxon>Pseudomonadota</taxon>
        <taxon>Gammaproteobacteria</taxon>
        <taxon>Legionellales</taxon>
        <taxon>Legionellaceae</taxon>
        <taxon>Legionella</taxon>
    </lineage>
</organism>
<feature type="region of interest" description="Disordered" evidence="1">
    <location>
        <begin position="556"/>
        <end position="629"/>
    </location>
</feature>
<dbReference type="STRING" id="66969.Lwal_1990"/>
<protein>
    <submittedName>
        <fullName evidence="2">Interaptin</fullName>
    </submittedName>
</protein>
<accession>A0A0W1A4I3</accession>
<keyword evidence="3" id="KW-1185">Reference proteome</keyword>
<dbReference type="EMBL" id="LNZB01000051">
    <property type="protein sequence ID" value="KTD76268.1"/>
    <property type="molecule type" value="Genomic_DNA"/>
</dbReference>
<name>A0A0W1A4I3_9GAMM</name>
<dbReference type="Proteomes" id="UP000054729">
    <property type="component" value="Unassembled WGS sequence"/>
</dbReference>
<proteinExistence type="predicted"/>
<feature type="compositionally biased region" description="Polar residues" evidence="1">
    <location>
        <begin position="732"/>
        <end position="758"/>
    </location>
</feature>
<sequence length="1067" mass="121515">MMKEIILQLIKEISALSSPVSAAALKQVFKSTPLPSEEVPQELIPYYAALRKLSIYADQYEESSALINENELKKSSYNELLKQTREVQLEFERLNQELESSKIAINLFYKTIESNARQYLPSLSSSPTIKEFGETQKNVVREYDAYLTKAFKDRVLHYAKLEFIYKTRLIDKLITQLNEKDFSIVNTQDASSINNLLSELTLTNKKLIDLKTRWNGDKNQGLLYRFDKVVSSKEKQEKEKEIMAEIELIETELKSIPTLLDNNKLSHEDKLSLTETFNTTPDTKGLISGYENQIDGLLSYVNPFSWMSWSQNGNYAKDQERLRNSVEYLKLLEKQRGLKLEHNEKEAHRSRVLKLFPEQNPIPSDKDNSVLTNSKERNDVLLDAVDLINDLPAFKPSISLTPESPLLDFSLLLFEQMPLVLAQEEKNSSIIALLQELIPLKRTVEELVAHHKLTLPVDLQYATPEEAEKAKENFGQADSEQLAWIEQHKQCEIYFSKAKSLEEVVLRVREASNKARDLTKQLRENSYKPESEASVLQTPGHLITLSQRIETTLRELRQLPPIKTDAPVQTTTEDVQHLPQHQPVTEQSKKNQTGSVQQNTVDNPLRSLESNPLQSAPADESKIELVPSQRQHEVITPVLSSGTEVRIASEPVAQPLQEKPIIKEPERNETTDSRPIQPAPNHKLTLFPIAASLVRTTTDKPTVLIEPPLEPAKLQDKPVNSSPPKPLLITVASDQNQSEDSASNRSIGLSESNTTSLSDEVDVYNDQEEQQSDDFYVSQSDQLSLPKTPSGNQFPPIGSKNTTSDVTLAPVKIQTQDIVLTPDVEDPNSHLLAYYHNLNLSLISHHATNVQEWYRKLYGAITKSSLDAHQNLKAIHLLKDILFEFQFKQDMSTINAYMRLCPTPESDFSALLSLKPAIPIIESEADEESIFENCPKELQKFYDQFVRLKGSFPVEAKLFIQAMHSFVLMKESIDQSQEKINPSNIPKLTQDPRFDPLKRHRGFMQIWEFFEDIYNWIVGKITQKAEHEYTNRPCFFRTQSAKLLDEVDAMTQNMLLGNSPETVASLQ</sequence>
<feature type="region of interest" description="Disordered" evidence="1">
    <location>
        <begin position="774"/>
        <end position="798"/>
    </location>
</feature>
<dbReference type="AlphaFoldDB" id="A0A0W1A4I3"/>
<evidence type="ECO:0000256" key="1">
    <source>
        <dbReference type="SAM" id="MobiDB-lite"/>
    </source>
</evidence>
<feature type="compositionally biased region" description="Polar residues" evidence="1">
    <location>
        <begin position="777"/>
        <end position="798"/>
    </location>
</feature>
<comment type="caution">
    <text evidence="2">The sequence shown here is derived from an EMBL/GenBank/DDBJ whole genome shotgun (WGS) entry which is preliminary data.</text>
</comment>
<gene>
    <name evidence="2" type="ORF">Lwal_1990</name>
</gene>
<evidence type="ECO:0000313" key="2">
    <source>
        <dbReference type="EMBL" id="KTD76268.1"/>
    </source>
</evidence>
<dbReference type="OrthoDB" id="5648418at2"/>
<feature type="region of interest" description="Disordered" evidence="1">
    <location>
        <begin position="702"/>
        <end position="758"/>
    </location>
</feature>
<dbReference type="RefSeq" id="WP_058480644.1">
    <property type="nucleotide sequence ID" value="NZ_CAAAIQ010000025.1"/>
</dbReference>
<feature type="region of interest" description="Disordered" evidence="1">
    <location>
        <begin position="661"/>
        <end position="682"/>
    </location>
</feature>
<evidence type="ECO:0000313" key="3">
    <source>
        <dbReference type="Proteomes" id="UP000054729"/>
    </source>
</evidence>
<dbReference type="PATRIC" id="fig|66969.6.peg.2173"/>